<dbReference type="InterPro" id="IPR037066">
    <property type="entry name" value="Plug_dom_sf"/>
</dbReference>
<evidence type="ECO:0000256" key="1">
    <source>
        <dbReference type="ARBA" id="ARBA00004442"/>
    </source>
</evidence>
<protein>
    <submittedName>
        <fullName evidence="6">TonB-dependent receptor</fullName>
    </submittedName>
</protein>
<name>A0ABY4ZZ07_9CAUL</name>
<keyword evidence="5" id="KW-0732">Signal</keyword>
<dbReference type="EMBL" id="CP096040">
    <property type="protein sequence ID" value="USQ97750.1"/>
    <property type="molecule type" value="Genomic_DNA"/>
</dbReference>
<evidence type="ECO:0000313" key="6">
    <source>
        <dbReference type="EMBL" id="USQ97750.1"/>
    </source>
</evidence>
<feature type="region of interest" description="Disordered" evidence="4">
    <location>
        <begin position="707"/>
        <end position="755"/>
    </location>
</feature>
<evidence type="ECO:0000256" key="4">
    <source>
        <dbReference type="SAM" id="MobiDB-lite"/>
    </source>
</evidence>
<dbReference type="Proteomes" id="UP001057520">
    <property type="component" value="Chromosome"/>
</dbReference>
<feature type="compositionally biased region" description="Low complexity" evidence="4">
    <location>
        <begin position="24"/>
        <end position="33"/>
    </location>
</feature>
<organism evidence="6 7">
    <name type="scientific">Caulobacter segnis</name>
    <dbReference type="NCBI Taxonomy" id="88688"/>
    <lineage>
        <taxon>Bacteria</taxon>
        <taxon>Pseudomonadati</taxon>
        <taxon>Pseudomonadota</taxon>
        <taxon>Alphaproteobacteria</taxon>
        <taxon>Caulobacterales</taxon>
        <taxon>Caulobacteraceae</taxon>
        <taxon>Caulobacter</taxon>
    </lineage>
</organism>
<evidence type="ECO:0000313" key="7">
    <source>
        <dbReference type="Proteomes" id="UP001057520"/>
    </source>
</evidence>
<dbReference type="PANTHER" id="PTHR47234:SF1">
    <property type="entry name" value="TONB-DEPENDENT RECEPTOR"/>
    <property type="match status" value="1"/>
</dbReference>
<proteinExistence type="predicted"/>
<evidence type="ECO:0000256" key="2">
    <source>
        <dbReference type="ARBA" id="ARBA00023136"/>
    </source>
</evidence>
<dbReference type="PANTHER" id="PTHR47234">
    <property type="match status" value="1"/>
</dbReference>
<evidence type="ECO:0000256" key="5">
    <source>
        <dbReference type="SAM" id="SignalP"/>
    </source>
</evidence>
<feature type="compositionally biased region" description="Gly residues" evidence="4">
    <location>
        <begin position="707"/>
        <end position="751"/>
    </location>
</feature>
<keyword evidence="7" id="KW-1185">Reference proteome</keyword>
<comment type="subcellular location">
    <subcellularLocation>
        <location evidence="1">Cell outer membrane</location>
    </subcellularLocation>
</comment>
<keyword evidence="2" id="KW-0472">Membrane</keyword>
<feature type="compositionally biased region" description="Basic and acidic residues" evidence="4">
    <location>
        <begin position="39"/>
        <end position="50"/>
    </location>
</feature>
<reference evidence="6 7" key="1">
    <citation type="submission" date="2022-04" db="EMBL/GenBank/DDBJ databases">
        <title>Genome sequence of soybean root-associated Caulobacter segnis RL271.</title>
        <authorList>
            <person name="Longley R."/>
            <person name="Bonito G."/>
            <person name="Trigodet F."/>
            <person name="Crosson S."/>
            <person name="Fiebig A."/>
        </authorList>
    </citation>
    <scope>NUCLEOTIDE SEQUENCE [LARGE SCALE GENOMIC DNA]</scope>
    <source>
        <strain evidence="6 7">RL271</strain>
    </source>
</reference>
<accession>A0ABY4ZZ07</accession>
<dbReference type="Gene3D" id="2.40.170.20">
    <property type="entry name" value="TonB-dependent receptor, beta-barrel domain"/>
    <property type="match status" value="1"/>
</dbReference>
<feature type="chain" id="PRO_5045504114" evidence="5">
    <location>
        <begin position="23"/>
        <end position="921"/>
    </location>
</feature>
<keyword evidence="6" id="KW-0675">Receptor</keyword>
<gene>
    <name evidence="6" type="ORF">MZV50_09530</name>
</gene>
<feature type="signal peptide" evidence="5">
    <location>
        <begin position="1"/>
        <end position="22"/>
    </location>
</feature>
<dbReference type="SUPFAM" id="SSF56935">
    <property type="entry name" value="Porins"/>
    <property type="match status" value="1"/>
</dbReference>
<sequence length="921" mass="97024">MTLSTILLYGLAAAALDPTAAASASPASLATPPEVVAEDDQKKPQVKDEGPNEVEGLTIQADPRGKVEGNIEPEIELNEAEIQSFGAASIGELLTMLTPQTTSTRGRDSSGGPVLLVNGRRISGFQEIQGVPPEAIERFQILPEEVALSYGYKADQRVVNIILKKNYNALMAQAQATVATDGGRVAPGAGGNRVHINGDRRWNLDVQLSHDPYLLEKDRDIVRAPNGQPFDLVGNISGLNGGEIDPALSALAGGAVTFAGAPVATQAGKASLADYAANANAYNTGDLTRDRSLISRSDKATLRGSYSRDLNKQTQLTVSGNLEDTSSHALLGLPGVTFTLPSASPFSPFANTVTGYRYINAAGTMARDVDTLRTQLSAAANGRFKDWRWNLTGDFDRTKTDTTTGRGLDASAFQAAVAAGDPTVNPFGAISSSLYKTAAADTAHSVSTSASAELVLNGNLFQLPAGPLQTTVKVGANSRGLDSKTVRSGVTTTRDITRTTESFQGSFNLPLTSTRQDFLAKAGDLSVNVNLGYDDLSDLGGLTTLGGGLNWSPIKKISFIASYTDEEGAPTTNQINDPLVVTPNVSVFDFTTGQTVLITRTDGGNAALRNDNRQVQKLGVNYKPIDKVELTFNVTYTRSETKNMIAAFPAITPDLEAAFPDRFTRDSTGRLLAIDARPVNFASAESENIRWGFNLFKPIGKPTPGAMGRGRFGGGPGGPGGGGGMRFGGPPGGGGGGPGGPGGGPGGGGPPMGMMRPGQGLFQLSVYHTWRLTDELTIRKGLPVLDQLDGAAISARAGQARHEVQVQGGYFKDGLGMRFNGTWKASTWVDGGATGGQTLYFSDLATVGVNVFANFSVPARKKAVDKFPILKGAQVSLNFENLLDAKQTVRDQNGVTPQAYQKDYLDPLGRTVRISFRKLLS</sequence>
<dbReference type="Gene3D" id="2.170.130.10">
    <property type="entry name" value="TonB-dependent receptor, plug domain"/>
    <property type="match status" value="1"/>
</dbReference>
<keyword evidence="3" id="KW-0998">Cell outer membrane</keyword>
<evidence type="ECO:0000256" key="3">
    <source>
        <dbReference type="ARBA" id="ARBA00023237"/>
    </source>
</evidence>
<feature type="region of interest" description="Disordered" evidence="4">
    <location>
        <begin position="24"/>
        <end position="64"/>
    </location>
</feature>
<dbReference type="InterPro" id="IPR036942">
    <property type="entry name" value="Beta-barrel_TonB_sf"/>
</dbReference>